<dbReference type="AlphaFoldDB" id="A0A3M9XWU2"/>
<comment type="caution">
    <text evidence="2">The sequence shown here is derived from an EMBL/GenBank/DDBJ whole genome shotgun (WGS) entry which is preliminary data.</text>
</comment>
<reference evidence="2 3" key="1">
    <citation type="submission" date="2018-08" db="EMBL/GenBank/DDBJ databases">
        <title>Genome sequence of Methylocystis hirsuta CSC1, a methanotroph able to accumulate PHAs.</title>
        <authorList>
            <person name="Bordel S."/>
            <person name="Rodriguez E."/>
            <person name="Gancedo J."/>
            <person name="Munoz R."/>
        </authorList>
    </citation>
    <scope>NUCLEOTIDE SEQUENCE [LARGE SCALE GENOMIC DNA]</scope>
    <source>
        <strain evidence="2 3">CSC1</strain>
    </source>
</reference>
<dbReference type="Proteomes" id="UP000268623">
    <property type="component" value="Unassembled WGS sequence"/>
</dbReference>
<evidence type="ECO:0000313" key="2">
    <source>
        <dbReference type="EMBL" id="RNJ51528.1"/>
    </source>
</evidence>
<dbReference type="EMBL" id="QWDD01000001">
    <property type="protein sequence ID" value="RNJ51528.1"/>
    <property type="molecule type" value="Genomic_DNA"/>
</dbReference>
<evidence type="ECO:0000256" key="1">
    <source>
        <dbReference type="SAM" id="MobiDB-lite"/>
    </source>
</evidence>
<proteinExistence type="predicted"/>
<feature type="region of interest" description="Disordered" evidence="1">
    <location>
        <begin position="1"/>
        <end position="23"/>
    </location>
</feature>
<accession>A0A3M9XWU2</accession>
<protein>
    <submittedName>
        <fullName evidence="2">Uncharacterized protein</fullName>
    </submittedName>
</protein>
<gene>
    <name evidence="2" type="ORF">D1O30_04375</name>
</gene>
<keyword evidence="3" id="KW-1185">Reference proteome</keyword>
<sequence>MSKPLYGQSKLKDFPELGGKAAS</sequence>
<name>A0A3M9XWU2_9HYPH</name>
<organism evidence="2 3">
    <name type="scientific">Methylocystis hirsuta</name>
    <dbReference type="NCBI Taxonomy" id="369798"/>
    <lineage>
        <taxon>Bacteria</taxon>
        <taxon>Pseudomonadati</taxon>
        <taxon>Pseudomonadota</taxon>
        <taxon>Alphaproteobacteria</taxon>
        <taxon>Hyphomicrobiales</taxon>
        <taxon>Methylocystaceae</taxon>
        <taxon>Methylocystis</taxon>
    </lineage>
</organism>
<evidence type="ECO:0000313" key="3">
    <source>
        <dbReference type="Proteomes" id="UP000268623"/>
    </source>
</evidence>